<keyword evidence="2 8" id="KW-0436">Ligase</keyword>
<dbReference type="Gene3D" id="3.90.1300.10">
    <property type="entry name" value="Amidase signature (AS) domain"/>
    <property type="match status" value="1"/>
</dbReference>
<dbReference type="GO" id="GO:0006412">
    <property type="term" value="P:translation"/>
    <property type="evidence" value="ECO:0007669"/>
    <property type="project" value="UniProtKB-UniRule"/>
</dbReference>
<dbReference type="EC" id="6.3.5.7" evidence="8"/>
<comment type="subunit">
    <text evidence="8">Heterotrimer of A, B and C subunits.</text>
</comment>
<keyword evidence="4 8" id="KW-0067">ATP-binding</keyword>
<feature type="active site" description="Acyl-ester intermediate" evidence="8">
    <location>
        <position position="171"/>
    </location>
</feature>
<dbReference type="PANTHER" id="PTHR11895">
    <property type="entry name" value="TRANSAMIDASE"/>
    <property type="match status" value="1"/>
</dbReference>
<evidence type="ECO:0000256" key="8">
    <source>
        <dbReference type="HAMAP-Rule" id="MF_00120"/>
    </source>
</evidence>
<comment type="caution">
    <text evidence="10">The sequence shown here is derived from an EMBL/GenBank/DDBJ whole genome shotgun (WGS) entry which is preliminary data.</text>
</comment>
<dbReference type="GO" id="GO:0030956">
    <property type="term" value="C:glutamyl-tRNA(Gln) amidotransferase complex"/>
    <property type="evidence" value="ECO:0007669"/>
    <property type="project" value="InterPro"/>
</dbReference>
<name>H3NNU8_9FIRM</name>
<evidence type="ECO:0000259" key="9">
    <source>
        <dbReference type="Pfam" id="PF01425"/>
    </source>
</evidence>
<reference evidence="10 11" key="1">
    <citation type="submission" date="2012-01" db="EMBL/GenBank/DDBJ databases">
        <title>The Genome Sequence of Helcococcus kunzii ATCC 51366.</title>
        <authorList>
            <consortium name="The Broad Institute Genome Sequencing Platform"/>
            <person name="Earl A."/>
            <person name="Ward D."/>
            <person name="Feldgarden M."/>
            <person name="Gevers D."/>
            <person name="Huys G."/>
            <person name="Young S.K."/>
            <person name="Zeng Q."/>
            <person name="Gargeya S."/>
            <person name="Fitzgerald M."/>
            <person name="Haas B."/>
            <person name="Abouelleil A."/>
            <person name="Alvarado L."/>
            <person name="Arachchi H.M."/>
            <person name="Berlin A."/>
            <person name="Chapman S.B."/>
            <person name="Gearin G."/>
            <person name="Goldberg J."/>
            <person name="Griggs A."/>
            <person name="Gujja S."/>
            <person name="Hansen M."/>
            <person name="Heiman D."/>
            <person name="Howarth C."/>
            <person name="Larimer J."/>
            <person name="Lui A."/>
            <person name="MacDonald P.J.P."/>
            <person name="McCowen C."/>
            <person name="Montmayeur A."/>
            <person name="Murphy C."/>
            <person name="Neiman D."/>
            <person name="Pearson M."/>
            <person name="Priest M."/>
            <person name="Roberts A."/>
            <person name="Saif S."/>
            <person name="Shea T."/>
            <person name="Sisk P."/>
            <person name="Stolte C."/>
            <person name="Sykes S."/>
            <person name="Wortman J."/>
            <person name="Nusbaum C."/>
            <person name="Birren B."/>
        </authorList>
    </citation>
    <scope>NUCLEOTIDE SEQUENCE [LARGE SCALE GENOMIC DNA]</scope>
    <source>
        <strain evidence="10 11">ATCC 51366</strain>
    </source>
</reference>
<protein>
    <recommendedName>
        <fullName evidence="8">Glutamyl-tRNA(Gln) amidotransferase subunit A</fullName>
        <shortName evidence="8">Glu-ADT subunit A</shortName>
        <ecNumber evidence="8">6.3.5.7</ecNumber>
    </recommendedName>
</protein>
<dbReference type="OrthoDB" id="9811471at2"/>
<dbReference type="GO" id="GO:0050567">
    <property type="term" value="F:glutaminyl-tRNA synthase (glutamine-hydrolyzing) activity"/>
    <property type="evidence" value="ECO:0007669"/>
    <property type="project" value="UniProtKB-UniRule"/>
</dbReference>
<evidence type="ECO:0000256" key="2">
    <source>
        <dbReference type="ARBA" id="ARBA00022598"/>
    </source>
</evidence>
<evidence type="ECO:0000256" key="3">
    <source>
        <dbReference type="ARBA" id="ARBA00022741"/>
    </source>
</evidence>
<evidence type="ECO:0000256" key="4">
    <source>
        <dbReference type="ARBA" id="ARBA00022840"/>
    </source>
</evidence>
<dbReference type="HOGENOM" id="CLU_009600_7_6_9"/>
<dbReference type="Pfam" id="PF01425">
    <property type="entry name" value="Amidase"/>
    <property type="match status" value="1"/>
</dbReference>
<feature type="active site" description="Charge relay system" evidence="8">
    <location>
        <position position="147"/>
    </location>
</feature>
<dbReference type="InterPro" id="IPR020556">
    <property type="entry name" value="Amidase_CS"/>
</dbReference>
<evidence type="ECO:0000256" key="1">
    <source>
        <dbReference type="ARBA" id="ARBA00008069"/>
    </source>
</evidence>
<proteinExistence type="inferred from homology"/>
<keyword evidence="11" id="KW-1185">Reference proteome</keyword>
<dbReference type="eggNOG" id="COG0154">
    <property type="taxonomic scope" value="Bacteria"/>
</dbReference>
<dbReference type="PROSITE" id="PS00571">
    <property type="entry name" value="AMIDASES"/>
    <property type="match status" value="1"/>
</dbReference>
<dbReference type="STRING" id="883114.HMPREF9709_01009"/>
<dbReference type="RefSeq" id="WP_005398486.1">
    <property type="nucleotide sequence ID" value="NZ_JH601088.1"/>
</dbReference>
<organism evidence="10 11">
    <name type="scientific">Helcococcus kunzii ATCC 51366</name>
    <dbReference type="NCBI Taxonomy" id="883114"/>
    <lineage>
        <taxon>Bacteria</taxon>
        <taxon>Bacillati</taxon>
        <taxon>Bacillota</taxon>
        <taxon>Tissierellia</taxon>
        <taxon>Tissierellales</taxon>
        <taxon>Peptoniphilaceae</taxon>
        <taxon>Helcococcus</taxon>
    </lineage>
</organism>
<dbReference type="GO" id="GO:0016740">
    <property type="term" value="F:transferase activity"/>
    <property type="evidence" value="ECO:0007669"/>
    <property type="project" value="UniProtKB-KW"/>
</dbReference>
<dbReference type="EMBL" id="AGEI01000021">
    <property type="protein sequence ID" value="EHR34073.1"/>
    <property type="molecule type" value="Genomic_DNA"/>
</dbReference>
<comment type="function">
    <text evidence="6 8">Allows the formation of correctly charged Gln-tRNA(Gln) through the transamidation of misacylated Glu-tRNA(Gln) in organisms which lack glutaminyl-tRNA synthetase. The reaction takes place in the presence of glutamine and ATP through an activated gamma-phospho-Glu-tRNA(Gln).</text>
</comment>
<dbReference type="InterPro" id="IPR023631">
    <property type="entry name" value="Amidase_dom"/>
</dbReference>
<dbReference type="InterPro" id="IPR036928">
    <property type="entry name" value="AS_sf"/>
</dbReference>
<dbReference type="InterPro" id="IPR000120">
    <property type="entry name" value="Amidase"/>
</dbReference>
<gene>
    <name evidence="8" type="primary">gatA</name>
    <name evidence="10" type="ORF">HMPREF9709_01009</name>
</gene>
<evidence type="ECO:0000256" key="6">
    <source>
        <dbReference type="ARBA" id="ARBA00025295"/>
    </source>
</evidence>
<evidence type="ECO:0000256" key="5">
    <source>
        <dbReference type="ARBA" id="ARBA00022917"/>
    </source>
</evidence>
<evidence type="ECO:0000313" key="10">
    <source>
        <dbReference type="EMBL" id="EHR34073.1"/>
    </source>
</evidence>
<dbReference type="PANTHER" id="PTHR11895:SF7">
    <property type="entry name" value="GLUTAMYL-TRNA(GLN) AMIDOTRANSFERASE SUBUNIT A, MITOCHONDRIAL"/>
    <property type="match status" value="1"/>
</dbReference>
<sequence>MDIKSLHEKYSNGEMSVYSYIESLFNKIEKDNYNTFITLNKENALEKAKELDEKLKSSKEISGLFGVPVAVKDNILTKDLRTTAASKSLENFIPMYDAKIIERLKNTDAIIVGKTNMDEFAMGGSSETSYFGPTINPFDNALTPGGSSSGSAASIAAEEAVLAFGSDTGGSVRNPADFCNVVGFAPTYGALPRMGSISMSNSFDRIGINANNVNDVRELFNATRGKCDTDFTSIDLEDFDEDIDLSKLNVAVINLKDEYKVSPQIKELFEESIQKIKELNVNIEYIDIDHLDVIGEVYTVIMCVEVESNIAKIDGLRYGQSVVEYDSTDDFYIKNRTQFFGEEVKRRIVLGNFFASKDNEQKYYKQAMKLRWAYKNQIDELFKKYDIILSPTTIALPRKAGESKNDASSSFDVGIFNYLTNLTNVPSISIPMEKGKLGSLQIMGNREEDMKLLKIAEEIEGVIR</sequence>
<evidence type="ECO:0000313" key="11">
    <source>
        <dbReference type="Proteomes" id="UP000004191"/>
    </source>
</evidence>
<feature type="domain" description="Amidase" evidence="9">
    <location>
        <begin position="21"/>
        <end position="453"/>
    </location>
</feature>
<comment type="similarity">
    <text evidence="1 8">Belongs to the amidase family. GatA subfamily.</text>
</comment>
<comment type="catalytic activity">
    <reaction evidence="7 8">
        <text>L-glutamyl-tRNA(Gln) + L-glutamine + ATP + H2O = L-glutaminyl-tRNA(Gln) + L-glutamate + ADP + phosphate + H(+)</text>
        <dbReference type="Rhea" id="RHEA:17521"/>
        <dbReference type="Rhea" id="RHEA-COMP:9681"/>
        <dbReference type="Rhea" id="RHEA-COMP:9684"/>
        <dbReference type="ChEBI" id="CHEBI:15377"/>
        <dbReference type="ChEBI" id="CHEBI:15378"/>
        <dbReference type="ChEBI" id="CHEBI:29985"/>
        <dbReference type="ChEBI" id="CHEBI:30616"/>
        <dbReference type="ChEBI" id="CHEBI:43474"/>
        <dbReference type="ChEBI" id="CHEBI:58359"/>
        <dbReference type="ChEBI" id="CHEBI:78520"/>
        <dbReference type="ChEBI" id="CHEBI:78521"/>
        <dbReference type="ChEBI" id="CHEBI:456216"/>
        <dbReference type="EC" id="6.3.5.7"/>
    </reaction>
</comment>
<accession>H3NNU8</accession>
<dbReference type="HAMAP" id="MF_00120">
    <property type="entry name" value="GatA"/>
    <property type="match status" value="1"/>
</dbReference>
<dbReference type="PATRIC" id="fig|883114.3.peg.999"/>
<dbReference type="GO" id="GO:0005524">
    <property type="term" value="F:ATP binding"/>
    <property type="evidence" value="ECO:0007669"/>
    <property type="project" value="UniProtKB-KW"/>
</dbReference>
<dbReference type="SUPFAM" id="SSF75304">
    <property type="entry name" value="Amidase signature (AS) enzymes"/>
    <property type="match status" value="1"/>
</dbReference>
<keyword evidence="5 8" id="KW-0648">Protein biosynthesis</keyword>
<dbReference type="AlphaFoldDB" id="H3NNU8"/>
<evidence type="ECO:0000256" key="7">
    <source>
        <dbReference type="ARBA" id="ARBA00047407"/>
    </source>
</evidence>
<keyword evidence="3 8" id="KW-0547">Nucleotide-binding</keyword>
<feature type="active site" description="Charge relay system" evidence="8">
    <location>
        <position position="72"/>
    </location>
</feature>
<dbReference type="InterPro" id="IPR004412">
    <property type="entry name" value="GatA"/>
</dbReference>
<dbReference type="GeneID" id="96999002"/>
<dbReference type="Proteomes" id="UP000004191">
    <property type="component" value="Unassembled WGS sequence"/>
</dbReference>
<keyword evidence="10" id="KW-0808">Transferase</keyword>